<dbReference type="Pfam" id="PF02945">
    <property type="entry name" value="Endonuclease_7"/>
    <property type="match status" value="1"/>
</dbReference>
<name>A0A2Z5HEZ8_9CAUD</name>
<feature type="region of interest" description="Disordered" evidence="1">
    <location>
        <begin position="33"/>
        <end position="62"/>
    </location>
</feature>
<evidence type="ECO:0000256" key="1">
    <source>
        <dbReference type="SAM" id="MobiDB-lite"/>
    </source>
</evidence>
<keyword evidence="2" id="KW-0378">Hydrolase</keyword>
<protein>
    <submittedName>
        <fullName evidence="2">Endonuclease VII</fullName>
    </submittedName>
</protein>
<evidence type="ECO:0000313" key="2">
    <source>
        <dbReference type="EMBL" id="AXC38148.1"/>
    </source>
</evidence>
<dbReference type="Proteomes" id="UP000252271">
    <property type="component" value="Segment"/>
</dbReference>
<proteinExistence type="predicted"/>
<organism evidence="2 3">
    <name type="scientific">Gordonia phage Nadeem</name>
    <dbReference type="NCBI Taxonomy" id="2250369"/>
    <lineage>
        <taxon>Viruses</taxon>
        <taxon>Duplodnaviria</taxon>
        <taxon>Heunggongvirae</taxon>
        <taxon>Uroviricota</taxon>
        <taxon>Caudoviricetes</taxon>
        <taxon>Betterkatzvirus</taxon>
        <taxon>Betterkatzvirus betterkatz</taxon>
    </lineage>
</organism>
<dbReference type="Gene3D" id="3.40.1800.10">
    <property type="entry name" value="His-Me finger endonucleases"/>
    <property type="match status" value="1"/>
</dbReference>
<evidence type="ECO:0000313" key="3">
    <source>
        <dbReference type="Proteomes" id="UP000252271"/>
    </source>
</evidence>
<dbReference type="GO" id="GO:0004519">
    <property type="term" value="F:endonuclease activity"/>
    <property type="evidence" value="ECO:0007669"/>
    <property type="project" value="UniProtKB-KW"/>
</dbReference>
<accession>A0A2Z5HEZ8</accession>
<dbReference type="EMBL" id="MH399781">
    <property type="protein sequence ID" value="AXC38148.1"/>
    <property type="molecule type" value="Genomic_DNA"/>
</dbReference>
<keyword evidence="2" id="KW-0540">Nuclease</keyword>
<feature type="compositionally biased region" description="Basic residues" evidence="1">
    <location>
        <begin position="35"/>
        <end position="60"/>
    </location>
</feature>
<dbReference type="InterPro" id="IPR038563">
    <property type="entry name" value="Endonuclease_7_sf"/>
</dbReference>
<reference evidence="3" key="1">
    <citation type="submission" date="2018-05" db="EMBL/GenBank/DDBJ databases">
        <authorList>
            <person name="Agudelo C."/>
            <person name="Belgraves K."/>
            <person name="Bryant B."/>
            <person name="Burch A."/>
            <person name="Burrows Z."/>
            <person name="Douthitt C."/>
            <person name="Delaflor Y."/>
            <person name="Durden S."/>
            <person name="Esquivel A."/>
            <person name="Garofalo J."/>
            <person name="Grace R."/>
            <person name="Kronk J."/>
            <person name="Krumfolz S."/>
            <person name="Kuiack J."/>
            <person name="Lindo R."/>
            <person name="Noel R."/>
            <person name="Norus J."/>
            <person name="Parks M."/>
            <person name="Rahmoune A."/>
            <person name="Rivera D."/>
            <person name="Rodriguez J."/>
            <person name="Thompson S."/>
            <person name="Vasquez J."/>
            <person name="Vosburg C."/>
            <person name="Wiersma-Koch H."/>
            <person name="D'Elia T."/>
            <person name="Garlena R.A."/>
            <person name="Russell D.A."/>
            <person name="Pope W.H."/>
            <person name="Jacobs-Sera D."/>
            <person name="Hatfull G.F."/>
        </authorList>
    </citation>
    <scope>NUCLEOTIDE SEQUENCE [LARGE SCALE GENOMIC DNA]</scope>
</reference>
<gene>
    <name evidence="2" type="primary">70</name>
    <name evidence="2" type="ORF">SEA_NADEEM_70</name>
</gene>
<keyword evidence="2" id="KW-0255">Endonuclease</keyword>
<dbReference type="InterPro" id="IPR044925">
    <property type="entry name" value="His-Me_finger_sf"/>
</dbReference>
<dbReference type="InterPro" id="IPR004211">
    <property type="entry name" value="Endonuclease_7"/>
</dbReference>
<sequence>MTENETAGDKTAAAATTSTVACKDCRAEGITKVRPTPHRGPRCHTHHQRHTAATKKRNAERRRERTYGLEAADAELVLAEQGGGCAVCGPRVTGKTRKLAVDHDHKTGVVRGLLCNQCNRILIGRYDVAALTRAIAYLLDPPAPRALGRNVVVPGHPAAALEQNAGADIETGERPVFVCGGDDRPGPREDCPHPLHDYPLPAGYSDAAEMADSRLANGWTNDQCDTCGLFGWRPPNASPEFAAQRVLPIAAAGEHSLRDTPIADLMGEVLADADLTIHVDQFRTTAELEADESLVSFADLYTLERVLTVGSRRPRIVTSTALPPNGPMLAIDSKMSALTDCGHAGGTGIGAGHECRCNRTAGHPLDSGRPHGCGCGAMWADQ</sequence>
<dbReference type="SUPFAM" id="SSF54060">
    <property type="entry name" value="His-Me finger endonucleases"/>
    <property type="match status" value="1"/>
</dbReference>